<dbReference type="InterPro" id="IPR057595">
    <property type="entry name" value="TopB1_SLF1_BRCT"/>
</dbReference>
<evidence type="ECO:0000256" key="3">
    <source>
        <dbReference type="ARBA" id="ARBA00022490"/>
    </source>
</evidence>
<dbReference type="Gene3D" id="3.40.50.10190">
    <property type="entry name" value="BRCT domain"/>
    <property type="match status" value="2"/>
</dbReference>
<dbReference type="SMART" id="SM00248">
    <property type="entry name" value="ANK"/>
    <property type="match status" value="3"/>
</dbReference>
<comment type="subcellular location">
    <subcellularLocation>
        <location evidence="2">Cytoplasm</location>
        <location evidence="2">Cytoskeleton</location>
        <location evidence="2">Microtubule organizing center</location>
        <location evidence="2">Centrosome</location>
    </subcellularLocation>
    <subcellularLocation>
        <location evidence="1">Nucleus</location>
    </subcellularLocation>
</comment>
<evidence type="ECO:0000256" key="9">
    <source>
        <dbReference type="PROSITE-ProRule" id="PRU00023"/>
    </source>
</evidence>
<reference evidence="13" key="1">
    <citation type="journal article" date="2014" name="Science">
        <title>Nonhuman genetics. Genomic basis for the convergent evolution of electric organs.</title>
        <authorList>
            <person name="Gallant J.R."/>
            <person name="Traeger L.L."/>
            <person name="Volkening J.D."/>
            <person name="Moffett H."/>
            <person name="Chen P.H."/>
            <person name="Novina C.D."/>
            <person name="Phillips G.N.Jr."/>
            <person name="Anand R."/>
            <person name="Wells G.B."/>
            <person name="Pinch M."/>
            <person name="Guth R."/>
            <person name="Unguez G.A."/>
            <person name="Albert J.S."/>
            <person name="Zakon H.H."/>
            <person name="Samanta M.P."/>
            <person name="Sussman M.R."/>
        </authorList>
    </citation>
    <scope>NUCLEOTIDE SEQUENCE [LARGE SCALE GENOMIC DNA]</scope>
</reference>
<evidence type="ECO:0000256" key="2">
    <source>
        <dbReference type="ARBA" id="ARBA00004300"/>
    </source>
</evidence>
<dbReference type="GO" id="GO:1990166">
    <property type="term" value="P:protein localization to site of double-strand break"/>
    <property type="evidence" value="ECO:0007669"/>
    <property type="project" value="TreeGrafter"/>
</dbReference>
<dbReference type="STRING" id="8005.ENSEEEP00000030169"/>
<dbReference type="SMART" id="SM00292">
    <property type="entry name" value="BRCT"/>
    <property type="match status" value="1"/>
</dbReference>
<dbReference type="InterPro" id="IPR002110">
    <property type="entry name" value="Ankyrin_rpt"/>
</dbReference>
<evidence type="ECO:0000313" key="12">
    <source>
        <dbReference type="Ensembl" id="ENSEEEP00000030169.2"/>
    </source>
</evidence>
<keyword evidence="9" id="KW-0040">ANK repeat</keyword>
<evidence type="ECO:0000256" key="4">
    <source>
        <dbReference type="ARBA" id="ARBA00022737"/>
    </source>
</evidence>
<dbReference type="InterPro" id="IPR036420">
    <property type="entry name" value="BRCT_dom_sf"/>
</dbReference>
<dbReference type="PANTHER" id="PTHR46677">
    <property type="entry name" value="SMC5-SMC6 COMPLEX LOCALIZATION FACTOR PROTEIN 1"/>
    <property type="match status" value="1"/>
</dbReference>
<evidence type="ECO:0000256" key="10">
    <source>
        <dbReference type="SAM" id="MobiDB-lite"/>
    </source>
</evidence>
<dbReference type="Gene3D" id="1.25.40.20">
    <property type="entry name" value="Ankyrin repeat-containing domain"/>
    <property type="match status" value="1"/>
</dbReference>
<evidence type="ECO:0000256" key="5">
    <source>
        <dbReference type="ARBA" id="ARBA00022763"/>
    </source>
</evidence>
<gene>
    <name evidence="12" type="primary">SLF1</name>
</gene>
<feature type="repeat" description="ANK" evidence="9">
    <location>
        <begin position="636"/>
        <end position="669"/>
    </location>
</feature>
<keyword evidence="7" id="KW-0206">Cytoskeleton</keyword>
<proteinExistence type="predicted"/>
<dbReference type="GeneID" id="113574977"/>
<reference evidence="13" key="2">
    <citation type="journal article" date="2017" name="Sci. Adv.">
        <title>A tail of two voltages: Proteomic comparison of the three electric organs of the electric eel.</title>
        <authorList>
            <person name="Traeger L.L."/>
            <person name="Sabat G."/>
            <person name="Barrett-Wilt G.A."/>
            <person name="Wells G.B."/>
            <person name="Sussman M.R."/>
        </authorList>
    </citation>
    <scope>NUCLEOTIDE SEQUENCE [LARGE SCALE GENOMIC DNA]</scope>
</reference>
<dbReference type="GO" id="GO:0005634">
    <property type="term" value="C:nucleus"/>
    <property type="evidence" value="ECO:0007669"/>
    <property type="project" value="UniProtKB-SubCell"/>
</dbReference>
<dbReference type="InterPro" id="IPR001357">
    <property type="entry name" value="BRCT_dom"/>
</dbReference>
<evidence type="ECO:0000313" key="13">
    <source>
        <dbReference type="Proteomes" id="UP000314983"/>
    </source>
</evidence>
<keyword evidence="5" id="KW-0227">DNA damage</keyword>
<dbReference type="OMA" id="YIGHYLF"/>
<organism evidence="12 13">
    <name type="scientific">Electrophorus electricus</name>
    <name type="common">Electric eel</name>
    <name type="synonym">Gymnotus electricus</name>
    <dbReference type="NCBI Taxonomy" id="8005"/>
    <lineage>
        <taxon>Eukaryota</taxon>
        <taxon>Metazoa</taxon>
        <taxon>Chordata</taxon>
        <taxon>Craniata</taxon>
        <taxon>Vertebrata</taxon>
        <taxon>Euteleostomi</taxon>
        <taxon>Actinopterygii</taxon>
        <taxon>Neopterygii</taxon>
        <taxon>Teleostei</taxon>
        <taxon>Ostariophysi</taxon>
        <taxon>Gymnotiformes</taxon>
        <taxon>Gymnotoidei</taxon>
        <taxon>Gymnotidae</taxon>
        <taxon>Electrophorus</taxon>
    </lineage>
</organism>
<dbReference type="GeneTree" id="ENSGT00940000158953"/>
<feature type="region of interest" description="Disordered" evidence="10">
    <location>
        <begin position="211"/>
        <end position="232"/>
    </location>
</feature>
<protein>
    <recommendedName>
        <fullName evidence="11">BRCT domain-containing protein</fullName>
    </recommendedName>
</protein>
<keyword evidence="4" id="KW-0677">Repeat</keyword>
<dbReference type="SUPFAM" id="SSF48403">
    <property type="entry name" value="Ankyrin repeat"/>
    <property type="match status" value="1"/>
</dbReference>
<evidence type="ECO:0000256" key="6">
    <source>
        <dbReference type="ARBA" id="ARBA00023204"/>
    </source>
</evidence>
<dbReference type="RefSeq" id="XP_026862029.2">
    <property type="nucleotide sequence ID" value="XM_027006228.2"/>
</dbReference>
<dbReference type="InterPro" id="IPR042479">
    <property type="entry name" value="Slf1"/>
</dbReference>
<reference evidence="12" key="5">
    <citation type="submission" date="2025-09" db="UniProtKB">
        <authorList>
            <consortium name="Ensembl"/>
        </authorList>
    </citation>
    <scope>IDENTIFICATION</scope>
</reference>
<dbReference type="GO" id="GO:0005813">
    <property type="term" value="C:centrosome"/>
    <property type="evidence" value="ECO:0007669"/>
    <property type="project" value="UniProtKB-SubCell"/>
</dbReference>
<evidence type="ECO:0000256" key="8">
    <source>
        <dbReference type="ARBA" id="ARBA00023242"/>
    </source>
</evidence>
<feature type="domain" description="BRCT" evidence="11">
    <location>
        <begin position="1"/>
        <end position="80"/>
    </location>
</feature>
<keyword evidence="8" id="KW-0539">Nucleus</keyword>
<dbReference type="PANTHER" id="PTHR46677:SF1">
    <property type="entry name" value="SMC5-SMC6 COMPLEX LOCALIZATION FACTOR PROTEIN 1"/>
    <property type="match status" value="1"/>
</dbReference>
<dbReference type="Pfam" id="PF23294">
    <property type="entry name" value="BRCT_TopB1_SLF1"/>
    <property type="match status" value="1"/>
</dbReference>
<name>A0A4W4FY28_ELEEL</name>
<evidence type="ECO:0000256" key="7">
    <source>
        <dbReference type="ARBA" id="ARBA00023212"/>
    </source>
</evidence>
<sequence>MTGNQYIFQVSGIKTLQMKGELLQGIKRLGGKYLGGSKYKEEITHLVVINPLASEKFIAACAGGKWIVTPKYVLDSAEHGAWLPEASYELDLMANKAHGFTNPLLRWRENICSGTMSGAFQGWVVRLELDDPARKGMFERILRAGKAMLWTDESNTQAVTHVFTKDRTKTSTCLPTPYHTVSYIAEHLFGPVCSSLDWSINVDTLSYSASSVQTQTPRATSEKTEDEPTDDDDHLILLELEEKLKSYITKMELQRRVLLKVPELFRYYTPALPAQVTAVDFSNVCSLVECGLFPQALEEVQGSLKPGLLPPALLVQACMQHALQAEVQPYYLSVFSSVLNDILRNNPTWGSPKRVAYFLQILQCPQCKNSAWSLLQTSVRFCMASTDTCHPQPSHAPTELRRFHSNLQAFFLLLFRLELHAAGSGRRAEGSRASVLSSAFWTVWEKSTLSSRAMQQLAKLLVEASLWALHSNQEWRLRVLATLQEILAVTVEYWAQENSELNGRLVEKGFQDLAEYMAILCQDLRLDCLQELVPGLASPRLRMFTADALYRNLSCRTGVSLRPEPLSLLKIVSSYLKTLGRLCGCKHEQTLETRPETSSSTGSDSLLSGVEERQHVGVSSFGKENLPRGFHRVNAAGETLLHRACKRNQVKTVLCVLSLPGTDVNVKDYAGWTPLHEACNHGSIECVHALLQHCPGLQLDSQVEGVSPLHDALVNQHTHIAKMLLRHAGSALLQVRDNYGRTPLDLAPSPEVREELRRCACEGDSRESLEALGTDVRDLSLIETCSCLLSSLLLSYLQEHHILSCDAPDPPLDLGPSKARALMSLNPGVVASLWGDSEAVSLAKDLRTLMNMELYVPHASPALRQCQGPHTSLFLHLLFDLQDEGSALRSGQPVQTLTSLPSAGPLS</sequence>
<dbReference type="InterPro" id="IPR036770">
    <property type="entry name" value="Ankyrin_rpt-contain_sf"/>
</dbReference>
<keyword evidence="3" id="KW-0963">Cytoplasm</keyword>
<dbReference type="CDD" id="cd17738">
    <property type="entry name" value="BRCT_TopBP1_rpt7"/>
    <property type="match status" value="1"/>
</dbReference>
<evidence type="ECO:0000259" key="11">
    <source>
        <dbReference type="SMART" id="SM00292"/>
    </source>
</evidence>
<dbReference type="Proteomes" id="UP000314983">
    <property type="component" value="Chromosome 9"/>
</dbReference>
<dbReference type="Pfam" id="PF12796">
    <property type="entry name" value="Ank_2"/>
    <property type="match status" value="1"/>
</dbReference>
<dbReference type="PROSITE" id="PS50088">
    <property type="entry name" value="ANK_REPEAT"/>
    <property type="match status" value="2"/>
</dbReference>
<feature type="repeat" description="ANK" evidence="9">
    <location>
        <begin position="670"/>
        <end position="702"/>
    </location>
</feature>
<reference evidence="12" key="4">
    <citation type="submission" date="2025-08" db="UniProtKB">
        <authorList>
            <consortium name="Ensembl"/>
        </authorList>
    </citation>
    <scope>IDENTIFICATION</scope>
</reference>
<keyword evidence="6" id="KW-0234">DNA repair</keyword>
<evidence type="ECO:0000256" key="1">
    <source>
        <dbReference type="ARBA" id="ARBA00004123"/>
    </source>
</evidence>
<reference evidence="12" key="3">
    <citation type="submission" date="2020-05" db="EMBL/GenBank/DDBJ databases">
        <title>Electrophorus electricus (electric eel) genome, fEleEle1, primary haplotype.</title>
        <authorList>
            <person name="Myers G."/>
            <person name="Meyer A."/>
            <person name="Fedrigo O."/>
            <person name="Formenti G."/>
            <person name="Rhie A."/>
            <person name="Tracey A."/>
            <person name="Sims Y."/>
            <person name="Jarvis E.D."/>
        </authorList>
    </citation>
    <scope>NUCLEOTIDE SEQUENCE [LARGE SCALE GENOMIC DNA]</scope>
</reference>
<dbReference type="Ensembl" id="ENSEEET00000030524.2">
    <property type="protein sequence ID" value="ENSEEEP00000030169.2"/>
    <property type="gene ID" value="ENSEEEG00000014464.2"/>
</dbReference>
<dbReference type="GO" id="GO:0006281">
    <property type="term" value="P:DNA repair"/>
    <property type="evidence" value="ECO:0007669"/>
    <property type="project" value="UniProtKB-KW"/>
</dbReference>
<dbReference type="SUPFAM" id="SSF52113">
    <property type="entry name" value="BRCT domain"/>
    <property type="match status" value="1"/>
</dbReference>
<dbReference type="GO" id="GO:0035861">
    <property type="term" value="C:site of double-strand break"/>
    <property type="evidence" value="ECO:0007669"/>
    <property type="project" value="TreeGrafter"/>
</dbReference>
<accession>A0A4W4FY28</accession>
<dbReference type="GO" id="GO:2000781">
    <property type="term" value="P:positive regulation of double-strand break repair"/>
    <property type="evidence" value="ECO:0007669"/>
    <property type="project" value="InterPro"/>
</dbReference>
<keyword evidence="13" id="KW-1185">Reference proteome</keyword>
<dbReference type="Pfam" id="PF00533">
    <property type="entry name" value="BRCT"/>
    <property type="match status" value="1"/>
</dbReference>
<dbReference type="PROSITE" id="PS50297">
    <property type="entry name" value="ANK_REP_REGION"/>
    <property type="match status" value="1"/>
</dbReference>
<dbReference type="AlphaFoldDB" id="A0A4W4FY28"/>